<dbReference type="InterPro" id="IPR019659">
    <property type="entry name" value="DUF2514"/>
</dbReference>
<feature type="region of interest" description="Disordered" evidence="1">
    <location>
        <begin position="42"/>
        <end position="78"/>
    </location>
</feature>
<dbReference type="EMBL" id="JACAQB010000003">
    <property type="protein sequence ID" value="NWB94637.1"/>
    <property type="molecule type" value="Genomic_DNA"/>
</dbReference>
<proteinExistence type="predicted"/>
<gene>
    <name evidence="2" type="ORF">HX882_01880</name>
</gene>
<dbReference type="AlphaFoldDB" id="A0A7Y8C0Y3"/>
<protein>
    <submittedName>
        <fullName evidence="2">DUF2514 family protein</fullName>
    </submittedName>
</protein>
<comment type="caution">
    <text evidence="2">The sequence shown here is derived from an EMBL/GenBank/DDBJ whole genome shotgun (WGS) entry which is preliminary data.</text>
</comment>
<reference evidence="2 3" key="1">
    <citation type="submission" date="2020-04" db="EMBL/GenBank/DDBJ databases">
        <title>Molecular characterization of pseudomonads from Agaricus bisporus reveal novel blotch 2 pathogens in Western Europe.</title>
        <authorList>
            <person name="Taparia T."/>
            <person name="Krijger M."/>
            <person name="Haynes E."/>
            <person name="Elpinstone J.G."/>
            <person name="Noble R."/>
            <person name="Van Der Wolf J."/>
        </authorList>
    </citation>
    <scope>NUCLEOTIDE SEQUENCE [LARGE SCALE GENOMIC DNA]</scope>
    <source>
        <strain evidence="2 3">H7001</strain>
    </source>
</reference>
<organism evidence="2 3">
    <name type="scientific">Pseudomonas gingeri</name>
    <dbReference type="NCBI Taxonomy" id="117681"/>
    <lineage>
        <taxon>Bacteria</taxon>
        <taxon>Pseudomonadati</taxon>
        <taxon>Pseudomonadota</taxon>
        <taxon>Gammaproteobacteria</taxon>
        <taxon>Pseudomonadales</taxon>
        <taxon>Pseudomonadaceae</taxon>
        <taxon>Pseudomonas</taxon>
    </lineage>
</organism>
<name>A0A7Y8C0Y3_9PSED</name>
<dbReference type="Proteomes" id="UP000539985">
    <property type="component" value="Unassembled WGS sequence"/>
</dbReference>
<feature type="compositionally biased region" description="Basic and acidic residues" evidence="1">
    <location>
        <begin position="42"/>
        <end position="62"/>
    </location>
</feature>
<evidence type="ECO:0000313" key="3">
    <source>
        <dbReference type="Proteomes" id="UP000539985"/>
    </source>
</evidence>
<evidence type="ECO:0000256" key="1">
    <source>
        <dbReference type="SAM" id="MobiDB-lite"/>
    </source>
</evidence>
<evidence type="ECO:0000313" key="2">
    <source>
        <dbReference type="EMBL" id="NWB94637.1"/>
    </source>
</evidence>
<accession>A0A7Y8C0Y3</accession>
<dbReference type="Pfam" id="PF10721">
    <property type="entry name" value="DUF2514"/>
    <property type="match status" value="1"/>
</dbReference>
<dbReference type="RefSeq" id="WP_177099680.1">
    <property type="nucleotide sequence ID" value="NZ_JACAQB010000003.1"/>
</dbReference>
<sequence length="169" mass="18006">MSLLGRFAPYLVALLLVGAGLFGAYHHGETLANSQWQARWNKRDADDQQTRADAEAHARVLEQQRQQQAEQVQRDATQRLEQARTDAAGAGAAADGLRNRVQVLLHAASGGSGHSGTCTGGPTVTNPGNLLAVVLDQSVQRNRELAAVADTARVKGLACEAQFDALKAR</sequence>